<sequence length="342" mass="37474">MAQEEQHKRSYTPSATTPGSEPSRVFHIVLLKGFASLSLHSALDTLQNANLVAGKQIYDWCFCGLTEAPVISSIGHETHVDTSIKEISTATDIVIVAGEGVFDLELGPLKVWLSRLARGDVRVAGLGSGAIVMASAGLLNDVPAAVNAWYHSGFEELFPTLELSRRTHVSEGLRCSSAGGVSGIDLFLDFIALDHGERFSDLVAESMCYTPLRQVQKSVDITIPNSLTVAHPIVSKVIAEMERTIDEPVSPARLAENVNMSTRQLERLFNKYLGTSPKRHYTRLRLREAYRLLVQSHLPVIEIALSTGFTSTSHFSKCFRAEFGSSPYELRGKKRNSESGSN</sequence>
<keyword evidence="3" id="KW-0804">Transcription</keyword>
<evidence type="ECO:0000313" key="6">
    <source>
        <dbReference type="EMBL" id="SLN66173.1"/>
    </source>
</evidence>
<dbReference type="GO" id="GO:0003700">
    <property type="term" value="F:DNA-binding transcription factor activity"/>
    <property type="evidence" value="ECO:0007669"/>
    <property type="project" value="InterPro"/>
</dbReference>
<dbReference type="InterPro" id="IPR018060">
    <property type="entry name" value="HTH_AraC"/>
</dbReference>
<dbReference type="CDD" id="cd03136">
    <property type="entry name" value="GATase1_AraC_ArgR_like"/>
    <property type="match status" value="1"/>
</dbReference>
<keyword evidence="7" id="KW-1185">Reference proteome</keyword>
<dbReference type="Gene3D" id="1.10.10.60">
    <property type="entry name" value="Homeodomain-like"/>
    <property type="match status" value="1"/>
</dbReference>
<dbReference type="InterPro" id="IPR020449">
    <property type="entry name" value="Tscrpt_reg_AraC-type_HTH"/>
</dbReference>
<feature type="domain" description="HTH araC/xylS-type" evidence="5">
    <location>
        <begin position="235"/>
        <end position="333"/>
    </location>
</feature>
<dbReference type="SUPFAM" id="SSF52317">
    <property type="entry name" value="Class I glutamine amidotransferase-like"/>
    <property type="match status" value="1"/>
</dbReference>
<dbReference type="SUPFAM" id="SSF46689">
    <property type="entry name" value="Homeodomain-like"/>
    <property type="match status" value="2"/>
</dbReference>
<dbReference type="SMART" id="SM00342">
    <property type="entry name" value="HTH_ARAC"/>
    <property type="match status" value="1"/>
</dbReference>
<protein>
    <submittedName>
        <fullName evidence="6">HTH-type transcriptional regulator CdhR</fullName>
    </submittedName>
</protein>
<feature type="compositionally biased region" description="Polar residues" evidence="4">
    <location>
        <begin position="11"/>
        <end position="20"/>
    </location>
</feature>
<evidence type="ECO:0000256" key="2">
    <source>
        <dbReference type="ARBA" id="ARBA00023125"/>
    </source>
</evidence>
<keyword evidence="1" id="KW-0805">Transcription regulation</keyword>
<dbReference type="InterPro" id="IPR009057">
    <property type="entry name" value="Homeodomain-like_sf"/>
</dbReference>
<dbReference type="Gene3D" id="3.40.50.880">
    <property type="match status" value="1"/>
</dbReference>
<organism evidence="6 7">
    <name type="scientific">Roseovarius albus</name>
    <dbReference type="NCBI Taxonomy" id="1247867"/>
    <lineage>
        <taxon>Bacteria</taxon>
        <taxon>Pseudomonadati</taxon>
        <taxon>Pseudomonadota</taxon>
        <taxon>Alphaproteobacteria</taxon>
        <taxon>Rhodobacterales</taxon>
        <taxon>Roseobacteraceae</taxon>
        <taxon>Roseovarius</taxon>
    </lineage>
</organism>
<proteinExistence type="predicted"/>
<dbReference type="InterPro" id="IPR029062">
    <property type="entry name" value="Class_I_gatase-like"/>
</dbReference>
<reference evidence="6 7" key="1">
    <citation type="submission" date="2017-03" db="EMBL/GenBank/DDBJ databases">
        <authorList>
            <person name="Afonso C.L."/>
            <person name="Miller P.J."/>
            <person name="Scott M.A."/>
            <person name="Spackman E."/>
            <person name="Goraichik I."/>
            <person name="Dimitrov K.M."/>
            <person name="Suarez D.L."/>
            <person name="Swayne D.E."/>
        </authorList>
    </citation>
    <scope>NUCLEOTIDE SEQUENCE [LARGE SCALE GENOMIC DNA]</scope>
    <source>
        <strain evidence="6 7">CECT 7450</strain>
    </source>
</reference>
<dbReference type="Proteomes" id="UP000193061">
    <property type="component" value="Unassembled WGS sequence"/>
</dbReference>
<evidence type="ECO:0000313" key="7">
    <source>
        <dbReference type="Proteomes" id="UP000193061"/>
    </source>
</evidence>
<dbReference type="EMBL" id="FWFX01000013">
    <property type="protein sequence ID" value="SLN66173.1"/>
    <property type="molecule type" value="Genomic_DNA"/>
</dbReference>
<evidence type="ECO:0000256" key="3">
    <source>
        <dbReference type="ARBA" id="ARBA00023163"/>
    </source>
</evidence>
<accession>A0A1X6ZZU4</accession>
<evidence type="ECO:0000259" key="5">
    <source>
        <dbReference type="PROSITE" id="PS01124"/>
    </source>
</evidence>
<dbReference type="GO" id="GO:0043565">
    <property type="term" value="F:sequence-specific DNA binding"/>
    <property type="evidence" value="ECO:0007669"/>
    <property type="project" value="InterPro"/>
</dbReference>
<dbReference type="PANTHER" id="PTHR43280">
    <property type="entry name" value="ARAC-FAMILY TRANSCRIPTIONAL REGULATOR"/>
    <property type="match status" value="1"/>
</dbReference>
<evidence type="ECO:0000256" key="1">
    <source>
        <dbReference type="ARBA" id="ARBA00023015"/>
    </source>
</evidence>
<dbReference type="PRINTS" id="PR00032">
    <property type="entry name" value="HTHARAC"/>
</dbReference>
<dbReference type="Pfam" id="PF12833">
    <property type="entry name" value="HTH_18"/>
    <property type="match status" value="1"/>
</dbReference>
<feature type="region of interest" description="Disordered" evidence="4">
    <location>
        <begin position="1"/>
        <end position="20"/>
    </location>
</feature>
<evidence type="ECO:0000256" key="4">
    <source>
        <dbReference type="SAM" id="MobiDB-lite"/>
    </source>
</evidence>
<gene>
    <name evidence="6" type="primary">cdhR_14</name>
    <name evidence="6" type="ORF">ROA7450_03507</name>
</gene>
<dbReference type="AlphaFoldDB" id="A0A1X6ZZU4"/>
<dbReference type="PROSITE" id="PS01124">
    <property type="entry name" value="HTH_ARAC_FAMILY_2"/>
    <property type="match status" value="1"/>
</dbReference>
<keyword evidence="2" id="KW-0238">DNA-binding</keyword>
<dbReference type="PANTHER" id="PTHR43280:SF2">
    <property type="entry name" value="HTH-TYPE TRANSCRIPTIONAL REGULATOR EXSA"/>
    <property type="match status" value="1"/>
</dbReference>
<name>A0A1X6ZZU4_9RHOB</name>